<protein>
    <submittedName>
        <fullName evidence="1">Putative secreted protein</fullName>
    </submittedName>
</protein>
<dbReference type="AlphaFoldDB" id="A0A2M4C6L9"/>
<accession>A0A2M4C6L9</accession>
<reference evidence="1" key="1">
    <citation type="submission" date="2018-01" db="EMBL/GenBank/DDBJ databases">
        <title>An insight into the sialome of Amazonian anophelines.</title>
        <authorList>
            <person name="Ribeiro J.M."/>
            <person name="Scarpassa V."/>
            <person name="Calvo E."/>
        </authorList>
    </citation>
    <scope>NUCLEOTIDE SEQUENCE</scope>
    <source>
        <tissue evidence="1">Salivary glands</tissue>
    </source>
</reference>
<proteinExistence type="predicted"/>
<name>A0A2M4C6L9_9DIPT</name>
<sequence length="139" mass="16240">MLIARFALRSQCLDLLHVVLVAHRAVPLSLRVSPNAVLMVGMFAEEKQSRHEQRLLAGIARCVLELYVAFLQMLDVQLDGNRLFTVRTCQLLLVTYRVLFLLKDLRKILLHRGKRWPILERQTVQHLERCLQALLRYNL</sequence>
<evidence type="ECO:0000313" key="1">
    <source>
        <dbReference type="EMBL" id="MBW60964.1"/>
    </source>
</evidence>
<organism evidence="1">
    <name type="scientific">Anopheles marajoara</name>
    <dbReference type="NCBI Taxonomy" id="58244"/>
    <lineage>
        <taxon>Eukaryota</taxon>
        <taxon>Metazoa</taxon>
        <taxon>Ecdysozoa</taxon>
        <taxon>Arthropoda</taxon>
        <taxon>Hexapoda</taxon>
        <taxon>Insecta</taxon>
        <taxon>Pterygota</taxon>
        <taxon>Neoptera</taxon>
        <taxon>Endopterygota</taxon>
        <taxon>Diptera</taxon>
        <taxon>Nematocera</taxon>
        <taxon>Culicoidea</taxon>
        <taxon>Culicidae</taxon>
        <taxon>Anophelinae</taxon>
        <taxon>Anopheles</taxon>
    </lineage>
</organism>
<dbReference type="EMBL" id="GGFJ01011823">
    <property type="protein sequence ID" value="MBW60964.1"/>
    <property type="molecule type" value="Transcribed_RNA"/>
</dbReference>